<evidence type="ECO:0000256" key="4">
    <source>
        <dbReference type="ARBA" id="ARBA00022968"/>
    </source>
</evidence>
<keyword evidence="4" id="KW-0735">Signal-anchor</keyword>
<name>A0ABM0XX21_CAMSA</name>
<dbReference type="RefSeq" id="XP_010492233.1">
    <property type="nucleotide sequence ID" value="XM_010493931.1"/>
</dbReference>
<evidence type="ECO:0000313" key="8">
    <source>
        <dbReference type="RefSeq" id="XP_010492233.1"/>
    </source>
</evidence>
<dbReference type="Pfam" id="PF01145">
    <property type="entry name" value="Band_7"/>
    <property type="match status" value="1"/>
</dbReference>
<accession>A0ABM0XX21</accession>
<dbReference type="InterPro" id="IPR001107">
    <property type="entry name" value="Band_7"/>
</dbReference>
<dbReference type="PRINTS" id="PR00679">
    <property type="entry name" value="PROHIBITIN"/>
</dbReference>
<dbReference type="SUPFAM" id="SSF117892">
    <property type="entry name" value="Band 7/SPFH domain"/>
    <property type="match status" value="1"/>
</dbReference>
<keyword evidence="7" id="KW-1185">Reference proteome</keyword>
<evidence type="ECO:0000313" key="7">
    <source>
        <dbReference type="Proteomes" id="UP000694864"/>
    </source>
</evidence>
<gene>
    <name evidence="8" type="primary">LOC104769665</name>
</gene>
<evidence type="ECO:0000256" key="5">
    <source>
        <dbReference type="RuleBase" id="RU366048"/>
    </source>
</evidence>
<dbReference type="PANTHER" id="PTHR23222:SF17">
    <property type="entry name" value="PROHIBITIN-3, MITOCHONDRIAL-RELATED"/>
    <property type="match status" value="1"/>
</dbReference>
<comment type="subcellular location">
    <subcellularLocation>
        <location evidence="1">Mitochondrion inner membrane</location>
        <topology evidence="1">Single-pass type II membrane protein</topology>
    </subcellularLocation>
</comment>
<organism evidence="7 8">
    <name type="scientific">Camelina sativa</name>
    <name type="common">False flax</name>
    <name type="synonym">Myagrum sativum</name>
    <dbReference type="NCBI Taxonomy" id="90675"/>
    <lineage>
        <taxon>Eukaryota</taxon>
        <taxon>Viridiplantae</taxon>
        <taxon>Streptophyta</taxon>
        <taxon>Embryophyta</taxon>
        <taxon>Tracheophyta</taxon>
        <taxon>Spermatophyta</taxon>
        <taxon>Magnoliopsida</taxon>
        <taxon>eudicotyledons</taxon>
        <taxon>Gunneridae</taxon>
        <taxon>Pentapetalae</taxon>
        <taxon>rosids</taxon>
        <taxon>malvids</taxon>
        <taxon>Brassicales</taxon>
        <taxon>Brassicaceae</taxon>
        <taxon>Camelineae</taxon>
        <taxon>Camelina</taxon>
    </lineage>
</organism>
<feature type="domain" description="Band 7" evidence="6">
    <location>
        <begin position="32"/>
        <end position="186"/>
    </location>
</feature>
<sequence length="191" mass="21799">MPWNNIRNRKVALGLGLGAVGAAFMGVTVRSSMFTVEGGQRAVLFDRFNGVLEEPIGEGTHRKIPWVQKPYIFDIRSTPYKIKSNSATKDLQMVNFTLRVMYRPVVSRLPYIYQNLGRNYGDRVLPSIGPEVLKAEELVTRRSQVSALIRQTLIKQAREFNIIIDYVSITDLSYSKEFLSAVERKQQCRVK</sequence>
<proteinExistence type="inferred from homology"/>
<evidence type="ECO:0000259" key="6">
    <source>
        <dbReference type="SMART" id="SM00244"/>
    </source>
</evidence>
<dbReference type="CDD" id="cd03401">
    <property type="entry name" value="SPFH_prohibitin"/>
    <property type="match status" value="1"/>
</dbReference>
<keyword evidence="5" id="KW-0472">Membrane</keyword>
<keyword evidence="4" id="KW-0812">Transmembrane</keyword>
<evidence type="ECO:0000256" key="1">
    <source>
        <dbReference type="ARBA" id="ARBA00004140"/>
    </source>
</evidence>
<keyword evidence="5" id="KW-0999">Mitochondrion inner membrane</keyword>
<dbReference type="SMART" id="SM00244">
    <property type="entry name" value="PHB"/>
    <property type="match status" value="1"/>
</dbReference>
<dbReference type="InterPro" id="IPR000163">
    <property type="entry name" value="Prohibitin"/>
</dbReference>
<keyword evidence="5" id="KW-0496">Mitochondrion</keyword>
<reference evidence="8" key="2">
    <citation type="submission" date="2025-08" db="UniProtKB">
        <authorList>
            <consortium name="RefSeq"/>
        </authorList>
    </citation>
    <scope>IDENTIFICATION</scope>
    <source>
        <tissue evidence="8">Leaf</tissue>
    </source>
</reference>
<reference evidence="7" key="1">
    <citation type="journal article" date="2014" name="Nat. Commun.">
        <title>The emerging biofuel crop Camelina sativa retains a highly undifferentiated hexaploid genome structure.</title>
        <authorList>
            <person name="Kagale S."/>
            <person name="Koh C."/>
            <person name="Nixon J."/>
            <person name="Bollina V."/>
            <person name="Clarke W.E."/>
            <person name="Tuteja R."/>
            <person name="Spillane C."/>
            <person name="Robinson S.J."/>
            <person name="Links M.G."/>
            <person name="Clarke C."/>
            <person name="Higgins E.E."/>
            <person name="Huebert T."/>
            <person name="Sharpe A.G."/>
            <person name="Parkin I.A."/>
        </authorList>
    </citation>
    <scope>NUCLEOTIDE SEQUENCE [LARGE SCALE GENOMIC DNA]</scope>
    <source>
        <strain evidence="7">cv. DH55</strain>
    </source>
</reference>
<dbReference type="InterPro" id="IPR036013">
    <property type="entry name" value="Band_7/SPFH_dom_sf"/>
</dbReference>
<dbReference type="Proteomes" id="UP000694864">
    <property type="component" value="Chromosome 20"/>
</dbReference>
<comment type="similarity">
    <text evidence="2 5">Belongs to the prohibitin family.</text>
</comment>
<comment type="subunit">
    <text evidence="3">Component of a prohibitin multimeric complex in mitochondrial membranes.</text>
</comment>
<dbReference type="PANTHER" id="PTHR23222">
    <property type="entry name" value="PROHIBITIN"/>
    <property type="match status" value="1"/>
</dbReference>
<dbReference type="GeneID" id="104769665"/>
<evidence type="ECO:0000256" key="3">
    <source>
        <dbReference type="ARBA" id="ARBA00011786"/>
    </source>
</evidence>
<evidence type="ECO:0000256" key="2">
    <source>
        <dbReference type="ARBA" id="ARBA00009658"/>
    </source>
</evidence>
<protein>
    <recommendedName>
        <fullName evidence="5">Prohibitin</fullName>
    </recommendedName>
</protein>